<dbReference type="Proteomes" id="UP001152797">
    <property type="component" value="Unassembled WGS sequence"/>
</dbReference>
<feature type="transmembrane region" description="Helical" evidence="5">
    <location>
        <begin position="251"/>
        <end position="271"/>
    </location>
</feature>
<dbReference type="OrthoDB" id="419167at2759"/>
<dbReference type="EMBL" id="CAMXCT030003735">
    <property type="protein sequence ID" value="CAL4793293.1"/>
    <property type="molecule type" value="Genomic_DNA"/>
</dbReference>
<keyword evidence="2 5" id="KW-0812">Transmembrane</keyword>
<reference evidence="7" key="2">
    <citation type="submission" date="2024-04" db="EMBL/GenBank/DDBJ databases">
        <authorList>
            <person name="Chen Y."/>
            <person name="Shah S."/>
            <person name="Dougan E. K."/>
            <person name="Thang M."/>
            <person name="Chan C."/>
        </authorList>
    </citation>
    <scope>NUCLEOTIDE SEQUENCE [LARGE SCALE GENOMIC DNA]</scope>
</reference>
<dbReference type="GO" id="GO:0000139">
    <property type="term" value="C:Golgi membrane"/>
    <property type="evidence" value="ECO:0007669"/>
    <property type="project" value="InterPro"/>
</dbReference>
<dbReference type="InterPro" id="IPR007271">
    <property type="entry name" value="Nuc_sug_transpt"/>
</dbReference>
<evidence type="ECO:0000256" key="3">
    <source>
        <dbReference type="ARBA" id="ARBA00022989"/>
    </source>
</evidence>
<dbReference type="AlphaFoldDB" id="A0A9P1GCR6"/>
<evidence type="ECO:0000256" key="2">
    <source>
        <dbReference type="ARBA" id="ARBA00022692"/>
    </source>
</evidence>
<feature type="transmembrane region" description="Helical" evidence="5">
    <location>
        <begin position="79"/>
        <end position="103"/>
    </location>
</feature>
<feature type="transmembrane region" description="Helical" evidence="5">
    <location>
        <begin position="12"/>
        <end position="32"/>
    </location>
</feature>
<accession>A0A9P1GCR6</accession>
<keyword evidence="3 5" id="KW-1133">Transmembrane helix</keyword>
<feature type="transmembrane region" description="Helical" evidence="5">
    <location>
        <begin position="169"/>
        <end position="192"/>
    </location>
</feature>
<dbReference type="EMBL" id="CAMXCT020003735">
    <property type="protein sequence ID" value="CAL1159356.1"/>
    <property type="molecule type" value="Genomic_DNA"/>
</dbReference>
<evidence type="ECO:0000256" key="4">
    <source>
        <dbReference type="ARBA" id="ARBA00023136"/>
    </source>
</evidence>
<feature type="transmembrane region" description="Helical" evidence="5">
    <location>
        <begin position="199"/>
        <end position="215"/>
    </location>
</feature>
<protein>
    <submittedName>
        <fullName evidence="8">Probable UDP-sugar transporter protein SLC35A4 (Solute carrier family 35 member A4)</fullName>
    </submittedName>
</protein>
<dbReference type="GO" id="GO:0015165">
    <property type="term" value="F:pyrimidine nucleotide-sugar transmembrane transporter activity"/>
    <property type="evidence" value="ECO:0007669"/>
    <property type="project" value="InterPro"/>
</dbReference>
<comment type="subcellular location">
    <subcellularLocation>
        <location evidence="1">Membrane</location>
        <topology evidence="1">Multi-pass membrane protein</topology>
    </subcellularLocation>
</comment>
<evidence type="ECO:0000313" key="8">
    <source>
        <dbReference type="EMBL" id="CAL4793293.1"/>
    </source>
</evidence>
<evidence type="ECO:0000313" key="7">
    <source>
        <dbReference type="EMBL" id="CAL1159356.1"/>
    </source>
</evidence>
<organism evidence="6">
    <name type="scientific">Cladocopium goreaui</name>
    <dbReference type="NCBI Taxonomy" id="2562237"/>
    <lineage>
        <taxon>Eukaryota</taxon>
        <taxon>Sar</taxon>
        <taxon>Alveolata</taxon>
        <taxon>Dinophyceae</taxon>
        <taxon>Suessiales</taxon>
        <taxon>Symbiodiniaceae</taxon>
        <taxon>Cladocopium</taxon>
    </lineage>
</organism>
<sequence length="323" mass="35213">MSVGLTRKDLPPSTLALLAHLFASAGQSMLIYMSRVNGGFAYDASSVVCLQEGFKLLLAITNEVNEIRSRPRASQCGDWCAANLLPGFMAALHSNLVFLAHLYVSPPMFHLLSLCRVSVTGVLFRFVLQQELSVLQWISLVQLSLAIAGTCHIDAHSAADRTSEPDADWLTVMSLMLILAACSSLSSAHLLLRNQTHDLHLHLSAFLSSLMLYATLGTKRPLEGYNLPVYLLIITNSLMGAVLGRKPPLGFQLLGTVGSLMLAIGLSWLLSDFNGGGNFWRAALLSISALGLYYGDPKALYRSDAELMPFGRRHARQELPKMV</sequence>
<evidence type="ECO:0000256" key="5">
    <source>
        <dbReference type="SAM" id="Phobius"/>
    </source>
</evidence>
<comment type="caution">
    <text evidence="6">The sequence shown here is derived from an EMBL/GenBank/DDBJ whole genome shotgun (WGS) entry which is preliminary data.</text>
</comment>
<proteinExistence type="predicted"/>
<name>A0A9P1GCR6_9DINO</name>
<dbReference type="EMBL" id="CAMXCT010003735">
    <property type="protein sequence ID" value="CAI4005981.1"/>
    <property type="molecule type" value="Genomic_DNA"/>
</dbReference>
<feature type="transmembrane region" description="Helical" evidence="5">
    <location>
        <begin position="227"/>
        <end position="244"/>
    </location>
</feature>
<dbReference type="PANTHER" id="PTHR10231">
    <property type="entry name" value="NUCLEOTIDE-SUGAR TRANSMEMBRANE TRANSPORTER"/>
    <property type="match status" value="1"/>
</dbReference>
<keyword evidence="4 5" id="KW-0472">Membrane</keyword>
<keyword evidence="9" id="KW-1185">Reference proteome</keyword>
<evidence type="ECO:0000313" key="9">
    <source>
        <dbReference type="Proteomes" id="UP001152797"/>
    </source>
</evidence>
<evidence type="ECO:0000256" key="1">
    <source>
        <dbReference type="ARBA" id="ARBA00004141"/>
    </source>
</evidence>
<gene>
    <name evidence="6" type="ORF">C1SCF055_LOCUS31662</name>
</gene>
<reference evidence="6" key="1">
    <citation type="submission" date="2022-10" db="EMBL/GenBank/DDBJ databases">
        <authorList>
            <person name="Chen Y."/>
            <person name="Dougan E. K."/>
            <person name="Chan C."/>
            <person name="Rhodes N."/>
            <person name="Thang M."/>
        </authorList>
    </citation>
    <scope>NUCLEOTIDE SEQUENCE</scope>
</reference>
<evidence type="ECO:0000313" key="6">
    <source>
        <dbReference type="EMBL" id="CAI4005981.1"/>
    </source>
</evidence>